<keyword evidence="3" id="KW-1185">Reference proteome</keyword>
<accession>A0A6A4GAZ3</accession>
<protein>
    <submittedName>
        <fullName evidence="2">Uncharacterized protein</fullName>
    </submittedName>
</protein>
<evidence type="ECO:0000256" key="1">
    <source>
        <dbReference type="SAM" id="MobiDB-lite"/>
    </source>
</evidence>
<reference evidence="2" key="1">
    <citation type="journal article" date="2019" name="Environ. Microbiol.">
        <title>Fungal ecological strategies reflected in gene transcription - a case study of two litter decomposers.</title>
        <authorList>
            <person name="Barbi F."/>
            <person name="Kohler A."/>
            <person name="Barry K."/>
            <person name="Baskaran P."/>
            <person name="Daum C."/>
            <person name="Fauchery L."/>
            <person name="Ihrmark K."/>
            <person name="Kuo A."/>
            <person name="LaButti K."/>
            <person name="Lipzen A."/>
            <person name="Morin E."/>
            <person name="Grigoriev I.V."/>
            <person name="Henrissat B."/>
            <person name="Lindahl B."/>
            <person name="Martin F."/>
        </authorList>
    </citation>
    <scope>NUCLEOTIDE SEQUENCE</scope>
    <source>
        <strain evidence="2">JB14</strain>
    </source>
</reference>
<proteinExistence type="predicted"/>
<dbReference type="Proteomes" id="UP000799118">
    <property type="component" value="Unassembled WGS sequence"/>
</dbReference>
<evidence type="ECO:0000313" key="3">
    <source>
        <dbReference type="Proteomes" id="UP000799118"/>
    </source>
</evidence>
<gene>
    <name evidence="2" type="ORF">BT96DRAFT_1010236</name>
</gene>
<dbReference type="AlphaFoldDB" id="A0A6A4GAZ3"/>
<sequence>MPGKRFFNSARFGELPAGSTSKPREAGAFTLYTRSLAGSPGLDAQLTLSAEQVANQSSGNASPSLTRAAFKAHRLRFSSFSLEDVLEKDGQVQKDVTEGVEVVNDESIELEDEEDSANLLHQHSLPPAFFYNSSSPTRNSTLPSLSSIPFFEDKQQPVDSFPELHGKERCKAMKNADKRARERAQRAETAQAREVENELRPRAVENAKNACPNRIRDFDSSTLPAASSGWVGNRNGGKLFAGLLSLWRHLALLTDRGFCLLEWDGATCIVLVDAQDCNVAVLAGVPPSAEESGD</sequence>
<evidence type="ECO:0000313" key="2">
    <source>
        <dbReference type="EMBL" id="KAE9382669.1"/>
    </source>
</evidence>
<name>A0A6A4GAZ3_9AGAR</name>
<organism evidence="2 3">
    <name type="scientific">Gymnopus androsaceus JB14</name>
    <dbReference type="NCBI Taxonomy" id="1447944"/>
    <lineage>
        <taxon>Eukaryota</taxon>
        <taxon>Fungi</taxon>
        <taxon>Dikarya</taxon>
        <taxon>Basidiomycota</taxon>
        <taxon>Agaricomycotina</taxon>
        <taxon>Agaricomycetes</taxon>
        <taxon>Agaricomycetidae</taxon>
        <taxon>Agaricales</taxon>
        <taxon>Marasmiineae</taxon>
        <taxon>Omphalotaceae</taxon>
        <taxon>Gymnopus</taxon>
    </lineage>
</organism>
<feature type="region of interest" description="Disordered" evidence="1">
    <location>
        <begin position="1"/>
        <end position="24"/>
    </location>
</feature>
<dbReference type="EMBL" id="ML771160">
    <property type="protein sequence ID" value="KAE9382669.1"/>
    <property type="molecule type" value="Genomic_DNA"/>
</dbReference>